<proteinExistence type="predicted"/>
<organism evidence="2 3">
    <name type="scientific">Colletotrichum plurivorum</name>
    <dbReference type="NCBI Taxonomy" id="2175906"/>
    <lineage>
        <taxon>Eukaryota</taxon>
        <taxon>Fungi</taxon>
        <taxon>Dikarya</taxon>
        <taxon>Ascomycota</taxon>
        <taxon>Pezizomycotina</taxon>
        <taxon>Sordariomycetes</taxon>
        <taxon>Hypocreomycetidae</taxon>
        <taxon>Glomerellales</taxon>
        <taxon>Glomerellaceae</taxon>
        <taxon>Colletotrichum</taxon>
        <taxon>Colletotrichum orchidearum species complex</taxon>
    </lineage>
</organism>
<dbReference type="EMBL" id="WIGO01000129">
    <property type="protein sequence ID" value="KAF6827968.1"/>
    <property type="molecule type" value="Genomic_DNA"/>
</dbReference>
<evidence type="ECO:0000313" key="2">
    <source>
        <dbReference type="EMBL" id="KAF6827968.1"/>
    </source>
</evidence>
<dbReference type="Proteomes" id="UP000654918">
    <property type="component" value="Unassembled WGS sequence"/>
</dbReference>
<comment type="caution">
    <text evidence="2">The sequence shown here is derived from an EMBL/GenBank/DDBJ whole genome shotgun (WGS) entry which is preliminary data.</text>
</comment>
<evidence type="ECO:0000259" key="1">
    <source>
        <dbReference type="Pfam" id="PF13577"/>
    </source>
</evidence>
<keyword evidence="3" id="KW-1185">Reference proteome</keyword>
<dbReference type="AlphaFoldDB" id="A0A8H6KAW2"/>
<feature type="domain" description="SnoaL-like" evidence="1">
    <location>
        <begin position="10"/>
        <end position="140"/>
    </location>
</feature>
<sequence length="153" mass="17177">MSIPPYEVAETIRRNKARYCHWSDTVRYDLFSRIALPDAKFDFVDREGQILTMNGVVHSFPDLDSFCKHFTAANTGIDAFHVIDPGAMEMVSEDEVKAVFGVTFGIGARGSDDGLAIAGAGQYHEVWKKVEGEWFIASCRMMRLHWKAQVISA</sequence>
<reference evidence="2" key="1">
    <citation type="journal article" date="2020" name="Phytopathology">
        <title>Genome Sequence Resources of Colletotrichum truncatum, C. plurivorum, C. musicola, and C. sojae: Four Species Pathogenic to Soybean (Glycine max).</title>
        <authorList>
            <person name="Rogerio F."/>
            <person name="Boufleur T.R."/>
            <person name="Ciampi-Guillardi M."/>
            <person name="Sukno S.A."/>
            <person name="Thon M.R."/>
            <person name="Massola Junior N.S."/>
            <person name="Baroncelli R."/>
        </authorList>
    </citation>
    <scope>NUCLEOTIDE SEQUENCE</scope>
    <source>
        <strain evidence="2">LFN00145</strain>
    </source>
</reference>
<dbReference type="Gene3D" id="3.10.450.50">
    <property type="match status" value="1"/>
</dbReference>
<accession>A0A8H6KAW2</accession>
<evidence type="ECO:0000313" key="3">
    <source>
        <dbReference type="Proteomes" id="UP000654918"/>
    </source>
</evidence>
<gene>
    <name evidence="2" type="ORF">CPLU01_08788</name>
</gene>
<dbReference type="InterPro" id="IPR037401">
    <property type="entry name" value="SnoaL-like"/>
</dbReference>
<dbReference type="InterPro" id="IPR032710">
    <property type="entry name" value="NTF2-like_dom_sf"/>
</dbReference>
<protein>
    <recommendedName>
        <fullName evidence="1">SnoaL-like domain-containing protein</fullName>
    </recommendedName>
</protein>
<name>A0A8H6KAW2_9PEZI</name>
<dbReference type="Pfam" id="PF13577">
    <property type="entry name" value="SnoaL_4"/>
    <property type="match status" value="1"/>
</dbReference>
<dbReference type="SUPFAM" id="SSF54427">
    <property type="entry name" value="NTF2-like"/>
    <property type="match status" value="1"/>
</dbReference>